<dbReference type="PANTHER" id="PTHR14493:SF50">
    <property type="entry name" value="RING FINGER PROTEIN UNKEMPT"/>
    <property type="match status" value="1"/>
</dbReference>
<feature type="compositionally biased region" description="Polar residues" evidence="5">
    <location>
        <begin position="104"/>
        <end position="121"/>
    </location>
</feature>
<dbReference type="EnsemblMetazoa" id="MESCA011498-RA">
    <property type="protein sequence ID" value="MESCA011498-PA"/>
    <property type="gene ID" value="MESCA011498"/>
</dbReference>
<feature type="domain" description="C3H1-type" evidence="6">
    <location>
        <begin position="42"/>
        <end position="70"/>
    </location>
</feature>
<dbReference type="InterPro" id="IPR000571">
    <property type="entry name" value="Znf_CCCH"/>
</dbReference>
<proteinExistence type="predicted"/>
<dbReference type="AlphaFoldDB" id="T1H5C1"/>
<keyword evidence="8" id="KW-1185">Reference proteome</keyword>
<keyword evidence="2 4" id="KW-0863">Zinc-finger</keyword>
<dbReference type="InterPro" id="IPR036855">
    <property type="entry name" value="Znf_CCCH_sf"/>
</dbReference>
<dbReference type="Proteomes" id="UP000015102">
    <property type="component" value="Unassembled WGS sequence"/>
</dbReference>
<dbReference type="InterPro" id="IPR045234">
    <property type="entry name" value="Unkempt-like"/>
</dbReference>
<evidence type="ECO:0000256" key="2">
    <source>
        <dbReference type="ARBA" id="ARBA00022771"/>
    </source>
</evidence>
<dbReference type="Pfam" id="PF00642">
    <property type="entry name" value="zf-CCCH"/>
    <property type="match status" value="1"/>
</dbReference>
<evidence type="ECO:0000259" key="6">
    <source>
        <dbReference type="PROSITE" id="PS50103"/>
    </source>
</evidence>
<keyword evidence="1 4" id="KW-0479">Metal-binding</keyword>
<dbReference type="EMBL" id="CAQQ02003986">
    <property type="status" value="NOT_ANNOTATED_CDS"/>
    <property type="molecule type" value="Genomic_DNA"/>
</dbReference>
<keyword evidence="3 4" id="KW-0862">Zinc</keyword>
<accession>T1H5C1</accession>
<evidence type="ECO:0000256" key="1">
    <source>
        <dbReference type="ARBA" id="ARBA00022723"/>
    </source>
</evidence>
<dbReference type="STRING" id="36166.T1H5C1"/>
<evidence type="ECO:0000313" key="8">
    <source>
        <dbReference type="Proteomes" id="UP000015102"/>
    </source>
</evidence>
<evidence type="ECO:0000313" key="7">
    <source>
        <dbReference type="EnsemblMetazoa" id="MESCA011498-PA"/>
    </source>
</evidence>
<dbReference type="SUPFAM" id="SSF90229">
    <property type="entry name" value="CCCH zinc finger"/>
    <property type="match status" value="1"/>
</dbReference>
<dbReference type="EMBL" id="CAQQ02003987">
    <property type="status" value="NOT_ANNOTATED_CDS"/>
    <property type="molecule type" value="Genomic_DNA"/>
</dbReference>
<feature type="zinc finger region" description="C3H1-type" evidence="4">
    <location>
        <begin position="42"/>
        <end position="70"/>
    </location>
</feature>
<dbReference type="PANTHER" id="PTHR14493">
    <property type="entry name" value="UNKEMPT FAMILY MEMBER"/>
    <property type="match status" value="1"/>
</dbReference>
<dbReference type="GO" id="GO:0008270">
    <property type="term" value="F:zinc ion binding"/>
    <property type="evidence" value="ECO:0007669"/>
    <property type="project" value="UniProtKB-KW"/>
</dbReference>
<evidence type="ECO:0000256" key="3">
    <source>
        <dbReference type="ARBA" id="ARBA00022833"/>
    </source>
</evidence>
<protein>
    <recommendedName>
        <fullName evidence="6">C3H1-type domain-containing protein</fullName>
    </recommendedName>
</protein>
<dbReference type="InterPro" id="IPR057296">
    <property type="entry name" value="UNK_Znf_5"/>
</dbReference>
<evidence type="ECO:0000256" key="4">
    <source>
        <dbReference type="PROSITE-ProRule" id="PRU00723"/>
    </source>
</evidence>
<sequence length="209" mass="22844">FSSTPCPNVKHGEEWGEPSNCEALDNCQYCHTRTEQQFHPEIYKSTKCNDVQQAGYCPRSVFCAFAHVEQEKPRDIDGPSTNLVLSEMINNVLPELTKKDSKLGISNNDNSTNNSLATPLGSTSTNNSNVISSRAPGAQLQHQKQNSLLINSNSNGINVCSNNANSSHALNNSISSFGPDFTSDFKKQLMAIEGDNNQGKIFPYSLNLS</sequence>
<name>T1H5C1_MEGSC</name>
<reference evidence="7" key="2">
    <citation type="submission" date="2015-06" db="UniProtKB">
        <authorList>
            <consortium name="EnsemblMetazoa"/>
        </authorList>
    </citation>
    <scope>IDENTIFICATION</scope>
</reference>
<organism evidence="7 8">
    <name type="scientific">Megaselia scalaris</name>
    <name type="common">Humpbacked fly</name>
    <name type="synonym">Phora scalaris</name>
    <dbReference type="NCBI Taxonomy" id="36166"/>
    <lineage>
        <taxon>Eukaryota</taxon>
        <taxon>Metazoa</taxon>
        <taxon>Ecdysozoa</taxon>
        <taxon>Arthropoda</taxon>
        <taxon>Hexapoda</taxon>
        <taxon>Insecta</taxon>
        <taxon>Pterygota</taxon>
        <taxon>Neoptera</taxon>
        <taxon>Endopterygota</taxon>
        <taxon>Diptera</taxon>
        <taxon>Brachycera</taxon>
        <taxon>Muscomorpha</taxon>
        <taxon>Platypezoidea</taxon>
        <taxon>Phoridae</taxon>
        <taxon>Megaseliini</taxon>
        <taxon>Megaselia</taxon>
    </lineage>
</organism>
<reference evidence="8" key="1">
    <citation type="submission" date="2013-02" db="EMBL/GenBank/DDBJ databases">
        <authorList>
            <person name="Hughes D."/>
        </authorList>
    </citation>
    <scope>NUCLEOTIDE SEQUENCE</scope>
    <source>
        <strain>Durham</strain>
        <strain evidence="8">NC isolate 2 -- Noor lab</strain>
    </source>
</reference>
<dbReference type="SMART" id="SM00356">
    <property type="entry name" value="ZnF_C3H1"/>
    <property type="match status" value="2"/>
</dbReference>
<evidence type="ECO:0000256" key="5">
    <source>
        <dbReference type="SAM" id="MobiDB-lite"/>
    </source>
</evidence>
<dbReference type="Gene3D" id="4.10.1000.10">
    <property type="entry name" value="Zinc finger, CCCH-type"/>
    <property type="match status" value="1"/>
</dbReference>
<feature type="region of interest" description="Disordered" evidence="5">
    <location>
        <begin position="103"/>
        <end position="126"/>
    </location>
</feature>
<dbReference type="PROSITE" id="PS50103">
    <property type="entry name" value="ZF_C3H1"/>
    <property type="match status" value="1"/>
</dbReference>
<dbReference type="Pfam" id="PF23261">
    <property type="entry name" value="zf-CCCH_11"/>
    <property type="match status" value="1"/>
</dbReference>
<dbReference type="HOGENOM" id="CLU_1318297_0_0_1"/>